<dbReference type="STRING" id="757424.Hsero_1683"/>
<dbReference type="PRINTS" id="PR00260">
    <property type="entry name" value="CHEMTRNSDUCR"/>
</dbReference>
<name>D8IQT5_HERSS</name>
<feature type="domain" description="Methyl-accepting transducer" evidence="5">
    <location>
        <begin position="275"/>
        <end position="504"/>
    </location>
</feature>
<dbReference type="PANTHER" id="PTHR43531:SF5">
    <property type="entry name" value="METHYL-ACCEPTING CHEMOTAXIS PROTEIN III"/>
    <property type="match status" value="1"/>
</dbReference>
<keyword evidence="3" id="KW-0807">Transducer</keyword>
<accession>D8IQT5</accession>
<sequence>MSFLQKLRVSARLALLSALFLAAMLAMVSWNIVSLRSISAQERQMYHDRIEPMQKLNTAALAMAIHFRRGYSYIYPNAGDPKSRIGTRALNQKAEAQIQEAFDYLQGAEKTAQLAPLVSALNQAWPAYKESFQRLMDKADQDDQAGALAELQKTTDPAHVKLRDVFLQVVKLYDQSVQDHMNVSAEGVDSTAWRLVALLALTVALGVAFSVVIQRSITRQLGGEPDYAVDIAQAIADGDLATQVRLRAGDQGSVLAAMETMRARLAHLVQEVYKSCHAIDTGASEIADGNLNLSQRTEEQASNLEETAASMEELTSTVKHNAQTVAEAVKLAGDASQAAGHGGQAVSGVVDLMGDIASSSARIKEIIVVIDAIAFQTNILALNAAVEAARAGEQGRGFAVVASEVRTLAHRSAQAAREIKTLIEDSVSKVDAGYSKVQEAADAIGEVVTQVRHVSGLVNEIGVSTQEQTQGISQVGTAVQQLDDVTQQNAALVEQSAAAAESLSAQASKLLDLMGAFKLAGREEQALHAAPAVAPAPLRVLAAAPAIALR</sequence>
<dbReference type="KEGG" id="hse:Hsero_1683"/>
<comment type="subcellular location">
    <subcellularLocation>
        <location evidence="1">Membrane</location>
    </subcellularLocation>
</comment>
<dbReference type="InterPro" id="IPR051310">
    <property type="entry name" value="MCP_chemotaxis"/>
</dbReference>
<dbReference type="GO" id="GO:0006935">
    <property type="term" value="P:chemotaxis"/>
    <property type="evidence" value="ECO:0007669"/>
    <property type="project" value="InterPro"/>
</dbReference>
<dbReference type="PANTHER" id="PTHR43531">
    <property type="entry name" value="PROTEIN ICFG"/>
    <property type="match status" value="1"/>
</dbReference>
<dbReference type="RefSeq" id="WP_013233696.1">
    <property type="nucleotide sequence ID" value="NC_014323.1"/>
</dbReference>
<dbReference type="Pfam" id="PF12729">
    <property type="entry name" value="4HB_MCP_1"/>
    <property type="match status" value="1"/>
</dbReference>
<dbReference type="Gene3D" id="1.10.287.950">
    <property type="entry name" value="Methyl-accepting chemotaxis protein"/>
    <property type="match status" value="1"/>
</dbReference>
<evidence type="ECO:0000313" key="7">
    <source>
        <dbReference type="Proteomes" id="UP000000329"/>
    </source>
</evidence>
<keyword evidence="4" id="KW-0472">Membrane</keyword>
<dbReference type="SUPFAM" id="SSF58104">
    <property type="entry name" value="Methyl-accepting chemotaxis protein (MCP) signaling domain"/>
    <property type="match status" value="1"/>
</dbReference>
<gene>
    <name evidence="6" type="ordered locus">Hsero_1683</name>
</gene>
<dbReference type="InterPro" id="IPR024478">
    <property type="entry name" value="HlyB_4HB_MCP"/>
</dbReference>
<dbReference type="OrthoDB" id="9806477at2"/>
<dbReference type="CDD" id="cd11386">
    <property type="entry name" value="MCP_signal"/>
    <property type="match status" value="1"/>
</dbReference>
<dbReference type="InterPro" id="IPR004089">
    <property type="entry name" value="MCPsignal_dom"/>
</dbReference>
<dbReference type="InterPro" id="IPR004090">
    <property type="entry name" value="Chemotax_Me-accpt_rcpt"/>
</dbReference>
<dbReference type="EMBL" id="CP002039">
    <property type="protein sequence ID" value="ADJ63196.1"/>
    <property type="molecule type" value="Genomic_DNA"/>
</dbReference>
<comment type="similarity">
    <text evidence="2">Belongs to the methyl-accepting chemotaxis (MCP) protein family.</text>
</comment>
<keyword evidence="4 6" id="KW-0812">Transmembrane</keyword>
<reference evidence="6 7" key="1">
    <citation type="submission" date="2010-04" db="EMBL/GenBank/DDBJ databases">
        <title>The genome of Herbaspirillum seropedicae SmR1, an endophytic, nitrogen-fixing, plant-growth promoting beta-Proteobacteria.</title>
        <authorList>
            <person name="Pedrosa F.O."/>
            <person name="Monteiro R.A."/>
            <person name="Wassem R."/>
            <person name="Cruz L.M."/>
            <person name="Ayub R.A."/>
            <person name="Colauto N.B."/>
            <person name="Fernandez M.A."/>
            <person name="Fungaro M.H.P."/>
            <person name="Grisard E.C."/>
            <person name="Hungria M."/>
            <person name="Madeira H.M.F."/>
            <person name="Nodari R.O."/>
            <person name="Osaku C.A."/>
            <person name="Petzl-Erler M.L."/>
            <person name="Terenzi H."/>
            <person name="Vieira L.G.E."/>
            <person name="Almeida M.I.M."/>
            <person name="Alves L.R."/>
            <person name="Arantes O.M.N."/>
            <person name="Balsanelli E."/>
            <person name="Barcellos F.G."/>
            <person name="Baura V.A."/>
            <person name="Binde D.R."/>
            <person name="Campo R.J."/>
            <person name="Chubatsu L.S."/>
            <person name="Chueire L.M.O."/>
            <person name="Ciferri R.R."/>
            <person name="Correa L.C."/>
            <person name="da Conceicao Silva J.L."/>
            <person name="Dabul A.N.G."/>
            <person name="Dambros B.P."/>
            <person name="Faoro H."/>
            <person name="Favetti A."/>
            <person name="Friedermann G."/>
            <person name="Furlaneto M.C."/>
            <person name="Gasques L.S."/>
            <person name="Gimenes C.C.T."/>
            <person name="Gioppo N.M.R."/>
            <person name="Glienke-Blanco C."/>
            <person name="Godoy L.P."/>
            <person name="Guerra M.P."/>
            <person name="Karp S."/>
            <person name="Kava-Cordeiro V."/>
            <person name="Margarido V.P."/>
            <person name="Mathioni S.M."/>
            <person name="Menck-Soares M.A."/>
            <person name="Murace N.K."/>
            <person name="Nicolas M.F."/>
            <person name="Oliveira C.E.C."/>
            <person name="Pagnan N.A.B."/>
            <person name="Pamphile J.A."/>
            <person name="Patussi E.V."/>
            <person name="Pereira L.F.P."/>
            <person name="Pereira-Ferrari L."/>
            <person name="Pinto F.G.S."/>
            <person name="Precoma C."/>
            <person name="Prioli A.J."/>
            <person name="Prioli S.M.A.P."/>
            <person name="Raittz R.T."/>
            <person name="Ramos H.J.O."/>
            <person name="Ribeiro E.M.S.F."/>
            <person name="Rigo L.U."/>
            <person name="Rocha C.L.M.S.C."/>
            <person name="Rocha S.N."/>
            <person name="Santos K."/>
            <person name="Satori D."/>
            <person name="Silva A.G."/>
            <person name="Simao R.C.G."/>
            <person name="Soares M.A.M."/>
            <person name="Souza E.M."/>
            <person name="Steffens M.B.R."/>
            <person name="Steindel M."/>
            <person name="Tadra-Sfeir M.Z."/>
            <person name="Takahashi E.K."/>
            <person name="Torres R.A."/>
            <person name="Valle J.S."/>
            <person name="Vernal J.I."/>
            <person name="Vilas-Boas L.A."/>
            <person name="Watanabe M.A.E."/>
            <person name="Weiss V.A."/>
            <person name="Yates M.A."/>
            <person name="Souza E.M."/>
        </authorList>
    </citation>
    <scope>NUCLEOTIDE SEQUENCE [LARGE SCALE GENOMIC DNA]</scope>
    <source>
        <strain evidence="6 7">SmR1</strain>
    </source>
</reference>
<keyword evidence="4" id="KW-1133">Transmembrane helix</keyword>
<dbReference type="Pfam" id="PF00015">
    <property type="entry name" value="MCPsignal"/>
    <property type="match status" value="1"/>
</dbReference>
<evidence type="ECO:0000256" key="4">
    <source>
        <dbReference type="SAM" id="Phobius"/>
    </source>
</evidence>
<evidence type="ECO:0000256" key="2">
    <source>
        <dbReference type="ARBA" id="ARBA00029447"/>
    </source>
</evidence>
<dbReference type="SMART" id="SM00283">
    <property type="entry name" value="MA"/>
    <property type="match status" value="1"/>
</dbReference>
<evidence type="ECO:0000313" key="6">
    <source>
        <dbReference type="EMBL" id="ADJ63196.1"/>
    </source>
</evidence>
<feature type="transmembrane region" description="Helical" evidence="4">
    <location>
        <begin position="192"/>
        <end position="213"/>
    </location>
</feature>
<evidence type="ECO:0000256" key="3">
    <source>
        <dbReference type="PROSITE-ProRule" id="PRU00284"/>
    </source>
</evidence>
<keyword evidence="7" id="KW-1185">Reference proteome</keyword>
<organism evidence="6 7">
    <name type="scientific">Herbaspirillum seropedicae (strain SmR1)</name>
    <dbReference type="NCBI Taxonomy" id="757424"/>
    <lineage>
        <taxon>Bacteria</taxon>
        <taxon>Pseudomonadati</taxon>
        <taxon>Pseudomonadota</taxon>
        <taxon>Betaproteobacteria</taxon>
        <taxon>Burkholderiales</taxon>
        <taxon>Oxalobacteraceae</taxon>
        <taxon>Herbaspirillum</taxon>
    </lineage>
</organism>
<protein>
    <submittedName>
        <fullName evidence="6">Methyl-accepting chemotaxis transducer transmembrane protein</fullName>
    </submittedName>
</protein>
<evidence type="ECO:0000259" key="5">
    <source>
        <dbReference type="PROSITE" id="PS50111"/>
    </source>
</evidence>
<dbReference type="GO" id="GO:0007165">
    <property type="term" value="P:signal transduction"/>
    <property type="evidence" value="ECO:0007669"/>
    <property type="project" value="UniProtKB-KW"/>
</dbReference>
<dbReference type="Proteomes" id="UP000000329">
    <property type="component" value="Chromosome"/>
</dbReference>
<dbReference type="PROSITE" id="PS50111">
    <property type="entry name" value="CHEMOTAXIS_TRANSDUC_2"/>
    <property type="match status" value="1"/>
</dbReference>
<dbReference type="GeneID" id="29390722"/>
<dbReference type="AlphaFoldDB" id="D8IQT5"/>
<proteinExistence type="inferred from homology"/>
<dbReference type="HOGENOM" id="CLU_000445_107_16_4"/>
<dbReference type="FunFam" id="1.10.287.950:FF:000001">
    <property type="entry name" value="Methyl-accepting chemotaxis sensory transducer"/>
    <property type="match status" value="1"/>
</dbReference>
<dbReference type="eggNOG" id="COG0840">
    <property type="taxonomic scope" value="Bacteria"/>
</dbReference>
<dbReference type="GO" id="GO:0005886">
    <property type="term" value="C:plasma membrane"/>
    <property type="evidence" value="ECO:0007669"/>
    <property type="project" value="TreeGrafter"/>
</dbReference>
<evidence type="ECO:0000256" key="1">
    <source>
        <dbReference type="ARBA" id="ARBA00004370"/>
    </source>
</evidence>
<dbReference type="GO" id="GO:0004888">
    <property type="term" value="F:transmembrane signaling receptor activity"/>
    <property type="evidence" value="ECO:0007669"/>
    <property type="project" value="InterPro"/>
</dbReference>